<protein>
    <submittedName>
        <fullName evidence="1">Uncharacterized protein</fullName>
    </submittedName>
</protein>
<gene>
    <name evidence="1" type="ORF">L0665_06365</name>
</gene>
<evidence type="ECO:0000313" key="2">
    <source>
        <dbReference type="Proteomes" id="UP001143747"/>
    </source>
</evidence>
<sequence length="147" mass="15678">MNKTRISSDMRLAGLFACLACVLIAAGCTDAQPEMIVEATDITITDSDAASETIWYSMTVTATNTGEASANDVIAGVTIQTPDPTQMSRMAHESVEFGTIAPGDSRLETVTIMLEAGPVGYTDLVTKGMDPVVTTKIEQMEFFTLPF</sequence>
<dbReference type="PROSITE" id="PS51257">
    <property type="entry name" value="PROKAR_LIPOPROTEIN"/>
    <property type="match status" value="1"/>
</dbReference>
<dbReference type="AlphaFoldDB" id="A0A9Q4PYM2"/>
<reference evidence="1" key="1">
    <citation type="submission" date="2022-01" db="EMBL/GenBank/DDBJ databases">
        <title>Draft genome of Methanogenium marinum DSM 15558.</title>
        <authorList>
            <person name="Chen S.-C."/>
            <person name="You Y.-T."/>
        </authorList>
    </citation>
    <scope>NUCLEOTIDE SEQUENCE</scope>
    <source>
        <strain evidence="1">DSM 15558</strain>
    </source>
</reference>
<dbReference type="RefSeq" id="WP_274924866.1">
    <property type="nucleotide sequence ID" value="NZ_JAKELO010000002.1"/>
</dbReference>
<evidence type="ECO:0000313" key="1">
    <source>
        <dbReference type="EMBL" id="MDE4908232.1"/>
    </source>
</evidence>
<dbReference type="Proteomes" id="UP001143747">
    <property type="component" value="Unassembled WGS sequence"/>
</dbReference>
<keyword evidence="2" id="KW-1185">Reference proteome</keyword>
<name>A0A9Q4PYM2_9EURY</name>
<proteinExistence type="predicted"/>
<organism evidence="1 2">
    <name type="scientific">Methanogenium marinum</name>
    <dbReference type="NCBI Taxonomy" id="348610"/>
    <lineage>
        <taxon>Archaea</taxon>
        <taxon>Methanobacteriati</taxon>
        <taxon>Methanobacteriota</taxon>
        <taxon>Stenosarchaea group</taxon>
        <taxon>Methanomicrobia</taxon>
        <taxon>Methanomicrobiales</taxon>
        <taxon>Methanomicrobiaceae</taxon>
        <taxon>Methanogenium</taxon>
    </lineage>
</organism>
<comment type="caution">
    <text evidence="1">The sequence shown here is derived from an EMBL/GenBank/DDBJ whole genome shotgun (WGS) entry which is preliminary data.</text>
</comment>
<accession>A0A9Q4PYM2</accession>
<dbReference type="EMBL" id="JAKELO010000002">
    <property type="protein sequence ID" value="MDE4908232.1"/>
    <property type="molecule type" value="Genomic_DNA"/>
</dbReference>